<evidence type="ECO:0000256" key="3">
    <source>
        <dbReference type="ARBA" id="ARBA00020392"/>
    </source>
</evidence>
<accession>A0ABP3G2I5</accession>
<evidence type="ECO:0000256" key="9">
    <source>
        <dbReference type="ARBA" id="ARBA00023136"/>
    </source>
</evidence>
<dbReference type="InterPro" id="IPR012823">
    <property type="entry name" value="Flagell_FliJ"/>
</dbReference>
<keyword evidence="7" id="KW-1005">Bacterial flagellum biogenesis</keyword>
<comment type="similarity">
    <text evidence="2">Belongs to the FliJ family.</text>
</comment>
<evidence type="ECO:0000256" key="5">
    <source>
        <dbReference type="ARBA" id="ARBA00022475"/>
    </source>
</evidence>
<dbReference type="EMBL" id="BAAADJ010000022">
    <property type="protein sequence ID" value="GAA0331823.1"/>
    <property type="molecule type" value="Genomic_DNA"/>
</dbReference>
<evidence type="ECO:0000313" key="12">
    <source>
        <dbReference type="EMBL" id="GAA0331823.1"/>
    </source>
</evidence>
<feature type="coiled-coil region" evidence="11">
    <location>
        <begin position="32"/>
        <end position="93"/>
    </location>
</feature>
<evidence type="ECO:0000256" key="2">
    <source>
        <dbReference type="ARBA" id="ARBA00010004"/>
    </source>
</evidence>
<evidence type="ECO:0000256" key="7">
    <source>
        <dbReference type="ARBA" id="ARBA00022795"/>
    </source>
</evidence>
<dbReference type="Gene3D" id="1.10.287.1700">
    <property type="match status" value="1"/>
</dbReference>
<keyword evidence="10" id="KW-1006">Bacterial flagellum protein export</keyword>
<dbReference type="Pfam" id="PF02050">
    <property type="entry name" value="FliJ"/>
    <property type="match status" value="1"/>
</dbReference>
<gene>
    <name evidence="12" type="ORF">GCM10008967_23050</name>
</gene>
<keyword evidence="4" id="KW-0813">Transport</keyword>
<dbReference type="NCBIfam" id="TIGR02473">
    <property type="entry name" value="flagell_FliJ"/>
    <property type="match status" value="1"/>
</dbReference>
<proteinExistence type="inferred from homology"/>
<reference evidence="13" key="1">
    <citation type="journal article" date="2019" name="Int. J. Syst. Evol. Microbiol.">
        <title>The Global Catalogue of Microorganisms (GCM) 10K type strain sequencing project: providing services to taxonomists for standard genome sequencing and annotation.</title>
        <authorList>
            <consortium name="The Broad Institute Genomics Platform"/>
            <consortium name="The Broad Institute Genome Sequencing Center for Infectious Disease"/>
            <person name="Wu L."/>
            <person name="Ma J."/>
        </authorList>
    </citation>
    <scope>NUCLEOTIDE SEQUENCE [LARGE SCALE GENOMIC DNA]</scope>
    <source>
        <strain evidence="13">JCM 9731</strain>
    </source>
</reference>
<evidence type="ECO:0000256" key="8">
    <source>
        <dbReference type="ARBA" id="ARBA00022927"/>
    </source>
</evidence>
<dbReference type="Proteomes" id="UP001500782">
    <property type="component" value="Unassembled WGS sequence"/>
</dbReference>
<keyword evidence="9" id="KW-0472">Membrane</keyword>
<evidence type="ECO:0000256" key="10">
    <source>
        <dbReference type="ARBA" id="ARBA00023225"/>
    </source>
</evidence>
<evidence type="ECO:0000313" key="13">
    <source>
        <dbReference type="Proteomes" id="UP001500782"/>
    </source>
</evidence>
<name>A0ABP3G2I5_9BACI</name>
<comment type="subcellular location">
    <subcellularLocation>
        <location evidence="1">Cell membrane</location>
        <topology evidence="1">Peripheral membrane protein</topology>
        <orientation evidence="1">Cytoplasmic side</orientation>
    </subcellularLocation>
</comment>
<evidence type="ECO:0000256" key="4">
    <source>
        <dbReference type="ARBA" id="ARBA00022448"/>
    </source>
</evidence>
<evidence type="ECO:0000256" key="1">
    <source>
        <dbReference type="ARBA" id="ARBA00004413"/>
    </source>
</evidence>
<organism evidence="12 13">
    <name type="scientific">Bacillus carboniphilus</name>
    <dbReference type="NCBI Taxonomy" id="86663"/>
    <lineage>
        <taxon>Bacteria</taxon>
        <taxon>Bacillati</taxon>
        <taxon>Bacillota</taxon>
        <taxon>Bacilli</taxon>
        <taxon>Bacillales</taxon>
        <taxon>Bacillaceae</taxon>
        <taxon>Bacillus</taxon>
    </lineage>
</organism>
<keyword evidence="8" id="KW-0653">Protein transport</keyword>
<keyword evidence="5" id="KW-1003">Cell membrane</keyword>
<dbReference type="RefSeq" id="WP_343799205.1">
    <property type="nucleotide sequence ID" value="NZ_BAAADJ010000022.1"/>
</dbReference>
<evidence type="ECO:0000256" key="11">
    <source>
        <dbReference type="SAM" id="Coils"/>
    </source>
</evidence>
<comment type="caution">
    <text evidence="12">The sequence shown here is derived from an EMBL/GenBank/DDBJ whole genome shotgun (WGS) entry which is preliminary data.</text>
</comment>
<protein>
    <recommendedName>
        <fullName evidence="3">Flagellar FliJ protein</fullName>
    </recommendedName>
</protein>
<keyword evidence="13" id="KW-1185">Reference proteome</keyword>
<sequence>MSYQFRYESVLSIKEKEKDQVRQEYIHSVDHFEQAATQLYELLRKKEQLEQEHEQALSKGLTVLHIKQIQHYRKNLEKSIDQSQNKVSTARQAMQIKEFELHKSDVEVKKYSKLKERDRTHYQFLIKQEEAKVMDEAALRQFTNQKFR</sequence>
<keyword evidence="6" id="KW-0145">Chemotaxis</keyword>
<evidence type="ECO:0000256" key="6">
    <source>
        <dbReference type="ARBA" id="ARBA00022500"/>
    </source>
</evidence>
<keyword evidence="11" id="KW-0175">Coiled coil</keyword>
<dbReference type="InterPro" id="IPR053716">
    <property type="entry name" value="Flag_assembly_chemotaxis_eff"/>
</dbReference>